<accession>A0A2P2MK30</accession>
<protein>
    <submittedName>
        <fullName evidence="1">Uncharacterized protein</fullName>
    </submittedName>
</protein>
<name>A0A2P2MK30_RHIMU</name>
<evidence type="ECO:0000313" key="1">
    <source>
        <dbReference type="EMBL" id="MBX30547.1"/>
    </source>
</evidence>
<sequence length="34" mass="3984">MERNIKTQATKYNEGQSVQIQSYPQFIKPLDSIQ</sequence>
<dbReference type="AlphaFoldDB" id="A0A2P2MK30"/>
<reference evidence="1" key="1">
    <citation type="submission" date="2018-02" db="EMBL/GenBank/DDBJ databases">
        <title>Rhizophora mucronata_Transcriptome.</title>
        <authorList>
            <person name="Meera S.P."/>
            <person name="Sreeshan A."/>
            <person name="Augustine A."/>
        </authorList>
    </citation>
    <scope>NUCLEOTIDE SEQUENCE</scope>
    <source>
        <tissue evidence="1">Leaf</tissue>
    </source>
</reference>
<dbReference type="EMBL" id="GGEC01050063">
    <property type="protein sequence ID" value="MBX30547.1"/>
    <property type="molecule type" value="Transcribed_RNA"/>
</dbReference>
<organism evidence="1">
    <name type="scientific">Rhizophora mucronata</name>
    <name type="common">Asiatic mangrove</name>
    <dbReference type="NCBI Taxonomy" id="61149"/>
    <lineage>
        <taxon>Eukaryota</taxon>
        <taxon>Viridiplantae</taxon>
        <taxon>Streptophyta</taxon>
        <taxon>Embryophyta</taxon>
        <taxon>Tracheophyta</taxon>
        <taxon>Spermatophyta</taxon>
        <taxon>Magnoliopsida</taxon>
        <taxon>eudicotyledons</taxon>
        <taxon>Gunneridae</taxon>
        <taxon>Pentapetalae</taxon>
        <taxon>rosids</taxon>
        <taxon>fabids</taxon>
        <taxon>Malpighiales</taxon>
        <taxon>Rhizophoraceae</taxon>
        <taxon>Rhizophora</taxon>
    </lineage>
</organism>
<proteinExistence type="predicted"/>